<dbReference type="SMART" id="SM00194">
    <property type="entry name" value="PTPc"/>
    <property type="match status" value="1"/>
</dbReference>
<name>A0A0K0F4W1_STRVS</name>
<dbReference type="PANTHER" id="PTHR46163">
    <property type="entry name" value="TYROSINE-PROTEIN PHOSPHATASE-RELATED"/>
    <property type="match status" value="1"/>
</dbReference>
<feature type="signal peptide" evidence="3">
    <location>
        <begin position="1"/>
        <end position="21"/>
    </location>
</feature>
<keyword evidence="2" id="KW-1133">Transmembrane helix</keyword>
<dbReference type="InterPro" id="IPR003595">
    <property type="entry name" value="Tyr_Pase_cat"/>
</dbReference>
<dbReference type="Pfam" id="PF00102">
    <property type="entry name" value="Y_phosphatase"/>
    <property type="match status" value="2"/>
</dbReference>
<dbReference type="AlphaFoldDB" id="A0A0K0F4W1"/>
<evidence type="ECO:0000259" key="4">
    <source>
        <dbReference type="PROSITE" id="PS50055"/>
    </source>
</evidence>
<evidence type="ECO:0000256" key="1">
    <source>
        <dbReference type="SAM" id="Coils"/>
    </source>
</evidence>
<evidence type="ECO:0000256" key="3">
    <source>
        <dbReference type="SAM" id="SignalP"/>
    </source>
</evidence>
<protein>
    <submittedName>
        <fullName evidence="7">Tyrosine-protein phosphatase domain-containing protein</fullName>
    </submittedName>
</protein>
<dbReference type="SMART" id="SM00404">
    <property type="entry name" value="PTPc_motif"/>
    <property type="match status" value="1"/>
</dbReference>
<dbReference type="InterPro" id="IPR000242">
    <property type="entry name" value="PTP_cat"/>
</dbReference>
<feature type="domain" description="Tyrosine specific protein phosphatases" evidence="5">
    <location>
        <begin position="1063"/>
        <end position="1135"/>
    </location>
</feature>
<dbReference type="PROSITE" id="PS50056">
    <property type="entry name" value="TYR_PHOSPHATASE_2"/>
    <property type="match status" value="1"/>
</dbReference>
<dbReference type="Pfam" id="PF24486">
    <property type="entry name" value="DUF7583"/>
    <property type="match status" value="1"/>
</dbReference>
<dbReference type="PROSITE" id="PS50055">
    <property type="entry name" value="TYR_PHOSPHATASE_PTP"/>
    <property type="match status" value="2"/>
</dbReference>
<keyword evidence="2" id="KW-0472">Membrane</keyword>
<dbReference type="Proteomes" id="UP000035680">
    <property type="component" value="Unassembled WGS sequence"/>
</dbReference>
<proteinExistence type="predicted"/>
<keyword evidence="3" id="KW-0732">Signal</keyword>
<dbReference type="InterPro" id="IPR000387">
    <property type="entry name" value="Tyr_Pase_dom"/>
</dbReference>
<feature type="coiled-coil region" evidence="1">
    <location>
        <begin position="436"/>
        <end position="486"/>
    </location>
</feature>
<reference evidence="7" key="2">
    <citation type="submission" date="2015-08" db="UniProtKB">
        <authorList>
            <consortium name="WormBaseParasite"/>
        </authorList>
    </citation>
    <scope>IDENTIFICATION</scope>
</reference>
<feature type="chain" id="PRO_5005329176" evidence="3">
    <location>
        <begin position="22"/>
        <end position="1180"/>
    </location>
</feature>
<dbReference type="InterPro" id="IPR056005">
    <property type="entry name" value="DUF7583"/>
</dbReference>
<dbReference type="InterPro" id="IPR056006">
    <property type="entry name" value="DUF7584"/>
</dbReference>
<evidence type="ECO:0000259" key="5">
    <source>
        <dbReference type="PROSITE" id="PS50056"/>
    </source>
</evidence>
<organism evidence="6 7">
    <name type="scientific">Strongyloides venezuelensis</name>
    <name type="common">Threadworm</name>
    <dbReference type="NCBI Taxonomy" id="75913"/>
    <lineage>
        <taxon>Eukaryota</taxon>
        <taxon>Metazoa</taxon>
        <taxon>Ecdysozoa</taxon>
        <taxon>Nematoda</taxon>
        <taxon>Chromadorea</taxon>
        <taxon>Rhabditida</taxon>
        <taxon>Tylenchina</taxon>
        <taxon>Panagrolaimomorpha</taxon>
        <taxon>Strongyloidoidea</taxon>
        <taxon>Strongyloididae</taxon>
        <taxon>Strongyloides</taxon>
    </lineage>
</organism>
<dbReference type="Gene3D" id="3.90.190.10">
    <property type="entry name" value="Protein tyrosine phosphatase superfamily"/>
    <property type="match status" value="2"/>
</dbReference>
<feature type="transmembrane region" description="Helical" evidence="2">
    <location>
        <begin position="500"/>
        <end position="523"/>
    </location>
</feature>
<evidence type="ECO:0000313" key="7">
    <source>
        <dbReference type="WBParaSite" id="SVE_0385100.1"/>
    </source>
</evidence>
<dbReference type="GO" id="GO:0004725">
    <property type="term" value="F:protein tyrosine phosphatase activity"/>
    <property type="evidence" value="ECO:0007669"/>
    <property type="project" value="InterPro"/>
</dbReference>
<feature type="domain" description="Tyrosine-protein phosphatase" evidence="4">
    <location>
        <begin position="907"/>
        <end position="1144"/>
    </location>
</feature>
<dbReference type="Pfam" id="PF24490">
    <property type="entry name" value="DUF7585"/>
    <property type="match status" value="1"/>
</dbReference>
<keyword evidence="6" id="KW-1185">Reference proteome</keyword>
<dbReference type="InterPro" id="IPR052782">
    <property type="entry name" value="Oocyte-zygote_transition_reg"/>
</dbReference>
<keyword evidence="2" id="KW-0812">Transmembrane</keyword>
<dbReference type="WBParaSite" id="SVE_0385100.1">
    <property type="protein sequence ID" value="SVE_0385100.1"/>
    <property type="gene ID" value="SVE_0385100"/>
</dbReference>
<dbReference type="InterPro" id="IPR056007">
    <property type="entry name" value="DUF7585"/>
</dbReference>
<dbReference type="InterPro" id="IPR029021">
    <property type="entry name" value="Prot-tyrosine_phosphatase-like"/>
</dbReference>
<dbReference type="Pfam" id="PF24488">
    <property type="entry name" value="DUF7584"/>
    <property type="match status" value="1"/>
</dbReference>
<dbReference type="SUPFAM" id="SSF52799">
    <property type="entry name" value="(Phosphotyrosine protein) phosphatases II"/>
    <property type="match status" value="2"/>
</dbReference>
<evidence type="ECO:0000313" key="6">
    <source>
        <dbReference type="Proteomes" id="UP000035680"/>
    </source>
</evidence>
<sequence length="1180" mass="137618">MLLKLYCLGAALALMPLLVQLQGVYHRRFFPNITEYITDTTFPVNLTAETTSDMVLMKCPFRKYKHINATDSFIETDEIEQSKIEDLIFQSRAFIWIPLMRKLSNKIQQNCGKVRSKSFNNSDIEKDWIFNVIWNKNSQEETTVFPANMNSLLPEYHQTCSYNIDEIIIVTKDKKDNIPMRVDPHKIMEPYTKQMFYYFLKPNDNDMDSIKKPCVIMKGFKGCPIINLPGYSETSITSEAIKKISIEDLKGQEKNIDVNLLIDGKKDFYRDEEISLSRMRYTKSGFKVIENSIKSITSSFVINGFDLVKLVYNCWNGGGNQNVSKTYYFGPTLINLMQDKTEDISANDTSIRVKCDTSYLNVGYLKGVKYNGIHAGVEDLDSTDTLRGKFSKGENSISFVESDNGTTIITCIYKTLDGSITTNTKFINKDTIAFNEKNLEEQRQQHLLNISSQQNETNRLKIAEIEKNYEKRIDKIKKQSQETNKSLFKKFSDKVGERNAYILVAGFILLILIILAVLIVILYKKWLNPFIIMLKQKRKYPNVYVFWKNLTSQPFDSYCQAIKEKKYLSNKVLNQIVVKKMEGGEEVDVGVSHLFDKTLVKCYRRFPRKIKAHYIYTDIEKRKYILSDGLTKDTQSTFWQMIYEEDIGTIVAIVYDKKTLDVDEDSDEVYWKWKTKKRVFGNVVVTRMDDIKVNTLFVTGHKLLLEKEGGETRNLEIYHVSNWKENDIPQSDLQFVNMYQEIIKDSQKKNILIHSPEGTGARVYMFTYFACIYDALKSENETDCPLKIIKTMREQRYGGNIVPYEFAYVIKALVTVLFNNKVLMDFSSRRADFYSSYDAYFYDYLRRQAKMDEDLKKFLDFVNIVDEGKIYEYKSVFDTLGRLDSDLLPEYCKRFLTAVKNHKEGKDKKRFRYSDIPCIDASGVTINGKSEAESDSFIHANKFEYKTVTDTRKLILCQAPTEETKDDMLDMILRYKIGVVVILVKPEEATDNQNKWLPYYPTQHYELDTPNFTLTRISMNKLDENFIAESKHQLRCKKTQKGTSFYILHYQGWSDKSIPSDHKSVYELYKKIISLRNDDYVAIHCSAGIGKTGTLALIMYLIDTINYFPTFDPIARLKCLREHRYLAVQKHNQFVFALLVVFEHYKKEIDEMDEGAYGRFLGIAENLFNKERIRQDRQKK</sequence>
<keyword evidence="1" id="KW-0175">Coiled coil</keyword>
<dbReference type="STRING" id="75913.A0A0K0F4W1"/>
<evidence type="ECO:0000256" key="2">
    <source>
        <dbReference type="SAM" id="Phobius"/>
    </source>
</evidence>
<feature type="domain" description="Tyrosine-protein phosphatase" evidence="4">
    <location>
        <begin position="595"/>
        <end position="816"/>
    </location>
</feature>
<accession>A0A0K0F4W1</accession>
<dbReference type="CDD" id="cd00047">
    <property type="entry name" value="PTPc"/>
    <property type="match status" value="1"/>
</dbReference>
<reference evidence="6" key="1">
    <citation type="submission" date="2014-07" db="EMBL/GenBank/DDBJ databases">
        <authorList>
            <person name="Martin A.A"/>
            <person name="De Silva N."/>
        </authorList>
    </citation>
    <scope>NUCLEOTIDE SEQUENCE</scope>
</reference>